<reference evidence="8 9" key="1">
    <citation type="journal article" date="2019" name="Int. J. Syst. Evol. Microbiol.">
        <title>The Global Catalogue of Microorganisms (GCM) 10K type strain sequencing project: providing services to taxonomists for standard genome sequencing and annotation.</title>
        <authorList>
            <consortium name="The Broad Institute Genomics Platform"/>
            <consortium name="The Broad Institute Genome Sequencing Center for Infectious Disease"/>
            <person name="Wu L."/>
            <person name="Ma J."/>
        </authorList>
    </citation>
    <scope>NUCLEOTIDE SEQUENCE [LARGE SCALE GENOMIC DNA]</scope>
    <source>
        <strain evidence="8 9">JCM 16034</strain>
    </source>
</reference>
<comment type="subcellular location">
    <subcellularLocation>
        <location evidence="1">Cell membrane</location>
        <topology evidence="1">Multi-pass membrane protein</topology>
    </subcellularLocation>
</comment>
<name>A0ABN3BTE9_9MICC</name>
<evidence type="ECO:0000256" key="6">
    <source>
        <dbReference type="SAM" id="MobiDB-lite"/>
    </source>
</evidence>
<evidence type="ECO:0000256" key="2">
    <source>
        <dbReference type="ARBA" id="ARBA00022475"/>
    </source>
</evidence>
<dbReference type="PANTHER" id="PTHR30213">
    <property type="entry name" value="INNER MEMBRANE PROTEIN YHJD"/>
    <property type="match status" value="1"/>
</dbReference>
<dbReference type="RefSeq" id="WP_344299532.1">
    <property type="nucleotide sequence ID" value="NZ_BAAAQW010000005.1"/>
</dbReference>
<dbReference type="PANTHER" id="PTHR30213:SF1">
    <property type="entry name" value="INNER MEMBRANE PROTEIN YHJD"/>
    <property type="match status" value="1"/>
</dbReference>
<evidence type="ECO:0000256" key="4">
    <source>
        <dbReference type="ARBA" id="ARBA00022989"/>
    </source>
</evidence>
<keyword evidence="5 7" id="KW-0472">Membrane</keyword>
<evidence type="ECO:0000256" key="3">
    <source>
        <dbReference type="ARBA" id="ARBA00022692"/>
    </source>
</evidence>
<dbReference type="InterPro" id="IPR017039">
    <property type="entry name" value="Virul_fac_BrkB"/>
</dbReference>
<evidence type="ECO:0000313" key="9">
    <source>
        <dbReference type="Proteomes" id="UP001500432"/>
    </source>
</evidence>
<evidence type="ECO:0000313" key="8">
    <source>
        <dbReference type="EMBL" id="GAA2200197.1"/>
    </source>
</evidence>
<sequence>MTLAQEQRRPKGRTPADDPLPTERAKLRLDVLHKRQDVGRARREGGLPKQALAVVMWLVARIKALLPVRAFQHYSLQHGPLMSAGIGFRMFFSIFGLLATGFSFAALVLAGNPALMDTVVKNVAKAAPGLLKVNGGDGLVDPQQLLNPTGLSVTAIIATLVTVFSSLGWITGLRDGLRGVFGLGPIKANAVLVKVRDIGTLLLLGVLLVLTSAVSVVFTAALDFIAQQLGIDGAFVRPVGWLVGLAVPLALNVLTAFILFRFAGWLQISRRALIEGTILAGVGTSILQAFSTQLLARAGSNPLLAPFAIVVGLLIWFNLVSQVYLVSAAWSAVREADFTAATRHAERHPEAFGSGRPALHASAAWIASLRRGGRGAAVR</sequence>
<evidence type="ECO:0008006" key="10">
    <source>
        <dbReference type="Google" id="ProtNLM"/>
    </source>
</evidence>
<protein>
    <recommendedName>
        <fullName evidence="10">YihY family inner membrane protein</fullName>
    </recommendedName>
</protein>
<evidence type="ECO:0000256" key="5">
    <source>
        <dbReference type="ARBA" id="ARBA00023136"/>
    </source>
</evidence>
<keyword evidence="2" id="KW-1003">Cell membrane</keyword>
<dbReference type="Proteomes" id="UP001500432">
    <property type="component" value="Unassembled WGS sequence"/>
</dbReference>
<feature type="transmembrane region" description="Helical" evidence="7">
    <location>
        <begin position="90"/>
        <end position="110"/>
    </location>
</feature>
<keyword evidence="3 7" id="KW-0812">Transmembrane</keyword>
<keyword evidence="4 7" id="KW-1133">Transmembrane helix</keyword>
<dbReference type="Pfam" id="PF03631">
    <property type="entry name" value="Virul_fac_BrkB"/>
    <property type="match status" value="1"/>
</dbReference>
<evidence type="ECO:0000256" key="7">
    <source>
        <dbReference type="SAM" id="Phobius"/>
    </source>
</evidence>
<dbReference type="EMBL" id="BAAAQW010000005">
    <property type="protein sequence ID" value="GAA2200197.1"/>
    <property type="molecule type" value="Genomic_DNA"/>
</dbReference>
<comment type="caution">
    <text evidence="8">The sequence shown here is derived from an EMBL/GenBank/DDBJ whole genome shotgun (WGS) entry which is preliminary data.</text>
</comment>
<feature type="transmembrane region" description="Helical" evidence="7">
    <location>
        <begin position="238"/>
        <end position="260"/>
    </location>
</feature>
<evidence type="ECO:0000256" key="1">
    <source>
        <dbReference type="ARBA" id="ARBA00004651"/>
    </source>
</evidence>
<feature type="transmembrane region" description="Helical" evidence="7">
    <location>
        <begin position="201"/>
        <end position="226"/>
    </location>
</feature>
<proteinExistence type="predicted"/>
<gene>
    <name evidence="8" type="ORF">GCM10009849_19730</name>
</gene>
<keyword evidence="9" id="KW-1185">Reference proteome</keyword>
<feature type="region of interest" description="Disordered" evidence="6">
    <location>
        <begin position="1"/>
        <end position="21"/>
    </location>
</feature>
<feature type="transmembrane region" description="Helical" evidence="7">
    <location>
        <begin position="272"/>
        <end position="291"/>
    </location>
</feature>
<feature type="transmembrane region" description="Helical" evidence="7">
    <location>
        <begin position="149"/>
        <end position="170"/>
    </location>
</feature>
<accession>A0ABN3BTE9</accession>
<organism evidence="8 9">
    <name type="scientific">Sinomonas flava</name>
    <dbReference type="NCBI Taxonomy" id="496857"/>
    <lineage>
        <taxon>Bacteria</taxon>
        <taxon>Bacillati</taxon>
        <taxon>Actinomycetota</taxon>
        <taxon>Actinomycetes</taxon>
        <taxon>Micrococcales</taxon>
        <taxon>Micrococcaceae</taxon>
        <taxon>Sinomonas</taxon>
    </lineage>
</organism>
<feature type="transmembrane region" description="Helical" evidence="7">
    <location>
        <begin position="303"/>
        <end position="326"/>
    </location>
</feature>